<feature type="compositionally biased region" description="Polar residues" evidence="1">
    <location>
        <begin position="132"/>
        <end position="151"/>
    </location>
</feature>
<sequence length="256" mass="28805">MPHITSIHRIHGRGHWDEESVVSSPDPGSASESGDRYHSEQYQGSPHEPSKIETLIRATQQMIKEEENRLQQQKSSPDQLISINGAGKKHSVCFTNYHQQQQLREACRVPSITSTPPCEHTQQQRDGKLMSPQENDYDNSPTTLSRINSPGSDRMSKSGLLLAKDYFHSNVSPHQTPGDHHPTSSPNYYTSHRQYFDKHAYTLTGFALEHLYDSETIRNYSLGCNGSHFDVTSHLRMQQDPAQGHKGTSVIITNGS</sequence>
<name>A0AAW1CB93_CROAD</name>
<dbReference type="EMBL" id="JAOTOJ010000001">
    <property type="protein sequence ID" value="KAK9411446.1"/>
    <property type="molecule type" value="Genomic_DNA"/>
</dbReference>
<evidence type="ECO:0000256" key="1">
    <source>
        <dbReference type="SAM" id="MobiDB-lite"/>
    </source>
</evidence>
<comment type="caution">
    <text evidence="3">The sequence shown here is derived from an EMBL/GenBank/DDBJ whole genome shotgun (WGS) entry which is preliminary data.</text>
</comment>
<dbReference type="Proteomes" id="UP001474421">
    <property type="component" value="Unassembled WGS sequence"/>
</dbReference>
<organism evidence="3 4">
    <name type="scientific">Crotalus adamanteus</name>
    <name type="common">Eastern diamondback rattlesnake</name>
    <dbReference type="NCBI Taxonomy" id="8729"/>
    <lineage>
        <taxon>Eukaryota</taxon>
        <taxon>Metazoa</taxon>
        <taxon>Chordata</taxon>
        <taxon>Craniata</taxon>
        <taxon>Vertebrata</taxon>
        <taxon>Euteleostomi</taxon>
        <taxon>Lepidosauria</taxon>
        <taxon>Squamata</taxon>
        <taxon>Bifurcata</taxon>
        <taxon>Unidentata</taxon>
        <taxon>Episquamata</taxon>
        <taxon>Toxicofera</taxon>
        <taxon>Serpentes</taxon>
        <taxon>Colubroidea</taxon>
        <taxon>Viperidae</taxon>
        <taxon>Crotalinae</taxon>
        <taxon>Crotalus</taxon>
    </lineage>
</organism>
<accession>A0AAW1CB93</accession>
<evidence type="ECO:0000313" key="3">
    <source>
        <dbReference type="EMBL" id="KAK9411446.1"/>
    </source>
</evidence>
<feature type="region of interest" description="Disordered" evidence="1">
    <location>
        <begin position="1"/>
        <end position="50"/>
    </location>
</feature>
<evidence type="ECO:0000259" key="2">
    <source>
        <dbReference type="PROSITE" id="PS51302"/>
    </source>
</evidence>
<dbReference type="Pfam" id="PF06621">
    <property type="entry name" value="SIM_C"/>
    <property type="match status" value="1"/>
</dbReference>
<reference evidence="3 4" key="1">
    <citation type="journal article" date="2024" name="Proc. Natl. Acad. Sci. U.S.A.">
        <title>The genetic regulatory architecture and epigenomic basis for age-related changes in rattlesnake venom.</title>
        <authorList>
            <person name="Hogan M.P."/>
            <person name="Holding M.L."/>
            <person name="Nystrom G.S."/>
            <person name="Colston T.J."/>
            <person name="Bartlett D.A."/>
            <person name="Mason A.J."/>
            <person name="Ellsworth S.A."/>
            <person name="Rautsaw R.M."/>
            <person name="Lawrence K.C."/>
            <person name="Strickland J.L."/>
            <person name="He B."/>
            <person name="Fraser P."/>
            <person name="Margres M.J."/>
            <person name="Gilbert D.M."/>
            <person name="Gibbs H.L."/>
            <person name="Parkinson C.L."/>
            <person name="Rokyta D.R."/>
        </authorList>
    </citation>
    <scope>NUCLEOTIDE SEQUENCE [LARGE SCALE GENOMIC DNA]</scope>
    <source>
        <strain evidence="3">DRR0105</strain>
    </source>
</reference>
<dbReference type="GO" id="GO:0003677">
    <property type="term" value="F:DNA binding"/>
    <property type="evidence" value="ECO:0007669"/>
    <property type="project" value="InterPro"/>
</dbReference>
<dbReference type="InterPro" id="IPR010578">
    <property type="entry name" value="SIM_C"/>
</dbReference>
<feature type="domain" description="Single-minded C-terminal" evidence="2">
    <location>
        <begin position="1"/>
        <end position="256"/>
    </location>
</feature>
<feature type="compositionally biased region" description="Basic residues" evidence="1">
    <location>
        <begin position="1"/>
        <end position="13"/>
    </location>
</feature>
<dbReference type="PROSITE" id="PS51302">
    <property type="entry name" value="SIM_C"/>
    <property type="match status" value="1"/>
</dbReference>
<feature type="region of interest" description="Disordered" evidence="1">
    <location>
        <begin position="114"/>
        <end position="155"/>
    </location>
</feature>
<dbReference type="AlphaFoldDB" id="A0AAW1CB93"/>
<keyword evidence="4" id="KW-1185">Reference proteome</keyword>
<dbReference type="GO" id="GO:0003700">
    <property type="term" value="F:DNA-binding transcription factor activity"/>
    <property type="evidence" value="ECO:0007669"/>
    <property type="project" value="InterPro"/>
</dbReference>
<proteinExistence type="predicted"/>
<protein>
    <submittedName>
        <fullName evidence="3">Single-minded 1</fullName>
    </submittedName>
</protein>
<gene>
    <name evidence="3" type="ORF">NXF25_002621</name>
</gene>
<evidence type="ECO:0000313" key="4">
    <source>
        <dbReference type="Proteomes" id="UP001474421"/>
    </source>
</evidence>